<protein>
    <submittedName>
        <fullName evidence="2">Uncharacterized protein</fullName>
    </submittedName>
</protein>
<dbReference type="AlphaFoldDB" id="A0A1I8BU25"/>
<evidence type="ECO:0000313" key="2">
    <source>
        <dbReference type="WBParaSite" id="MhA1_Contig535.frz3.gene2"/>
    </source>
</evidence>
<evidence type="ECO:0000313" key="1">
    <source>
        <dbReference type="Proteomes" id="UP000095281"/>
    </source>
</evidence>
<dbReference type="WBParaSite" id="MhA1_Contig535.frz3.gene2">
    <property type="protein sequence ID" value="MhA1_Contig535.frz3.gene2"/>
    <property type="gene ID" value="MhA1_Contig535.frz3.gene2"/>
</dbReference>
<organism evidence="1 2">
    <name type="scientific">Meloidogyne hapla</name>
    <name type="common">Root-knot nematode worm</name>
    <dbReference type="NCBI Taxonomy" id="6305"/>
    <lineage>
        <taxon>Eukaryota</taxon>
        <taxon>Metazoa</taxon>
        <taxon>Ecdysozoa</taxon>
        <taxon>Nematoda</taxon>
        <taxon>Chromadorea</taxon>
        <taxon>Rhabditida</taxon>
        <taxon>Tylenchina</taxon>
        <taxon>Tylenchomorpha</taxon>
        <taxon>Tylenchoidea</taxon>
        <taxon>Meloidogynidae</taxon>
        <taxon>Meloidogyninae</taxon>
        <taxon>Meloidogyne</taxon>
    </lineage>
</organism>
<proteinExistence type="predicted"/>
<keyword evidence="1" id="KW-1185">Reference proteome</keyword>
<name>A0A1I8BU25_MELHA</name>
<dbReference type="Proteomes" id="UP000095281">
    <property type="component" value="Unplaced"/>
</dbReference>
<reference evidence="2" key="1">
    <citation type="submission" date="2016-11" db="UniProtKB">
        <authorList>
            <consortium name="WormBaseParasite"/>
        </authorList>
    </citation>
    <scope>IDENTIFICATION</scope>
</reference>
<accession>A0A1I8BU25</accession>
<dbReference type="OMA" id="FCNTHEN"/>
<sequence length="566" mass="64511">MEELYQKHTKQGCGDCPEGKAYCKTCSKSLCNDKNFVLKEFFICNTPLWKSSLCPLGIKECHYASKDNQAIVGCGKCPTEIEFWCLTCNTSNCNNHENMNNAFKCYESNGKITNDKARVCHKGECFLSLDGIKEGDPEEILQKHVLQGCGDCPSDKPLCKACSSDVCNDKEFALNYISENNYIICYMLDNKLGTCSKGIKECHFGVTQNYIYYVGCGRCPEGEFWCFTCKTSFCNTHENLNKVFKCYESNGRLTNDKARECKKEKCKDMEETLQKYTKQGCGDCPTYSGHCSECTDNLCNNEEFHQRKHYCWNSTKGINQCKIKEHKGICHYAQVSSEKLEKGCGECPYQPCVSCSGHLCNDKDYFFCLGNNNTCDANYGCYVARLEAGGKDQFYYNCGKCPETNLSHNEAFPGFKKENINQVRCVDCKDGSMCNTKKYFDEKLFCLMKKATNEKIIKETKVCNEECFVYRNFTTGNVDRGCGFCSKFDGLHAICKDCKEHRCNDENKIKLPFLCFDYKKKYKECGNVPDCYIAKVIEQNGGICRFICYKAIGTLLEFLFCHMIMS</sequence>